<dbReference type="PANTHER" id="PTHR10996">
    <property type="entry name" value="2-HYDROXYACID DEHYDROGENASE-RELATED"/>
    <property type="match status" value="1"/>
</dbReference>
<gene>
    <name evidence="7" type="ORF">SAMN02927928_2277</name>
</gene>
<name>A0A1G4S135_9CAUL</name>
<accession>A0A1G4S135</accession>
<dbReference type="CDD" id="cd05301">
    <property type="entry name" value="GDH"/>
    <property type="match status" value="1"/>
</dbReference>
<evidence type="ECO:0000256" key="1">
    <source>
        <dbReference type="ARBA" id="ARBA00005854"/>
    </source>
</evidence>
<evidence type="ECO:0000259" key="6">
    <source>
        <dbReference type="Pfam" id="PF02826"/>
    </source>
</evidence>
<dbReference type="SUPFAM" id="SSF51735">
    <property type="entry name" value="NAD(P)-binding Rossmann-fold domains"/>
    <property type="match status" value="1"/>
</dbReference>
<organism evidence="7 8">
    <name type="scientific">Asticcacaulis taihuensis</name>
    <dbReference type="NCBI Taxonomy" id="260084"/>
    <lineage>
        <taxon>Bacteria</taxon>
        <taxon>Pseudomonadati</taxon>
        <taxon>Pseudomonadota</taxon>
        <taxon>Alphaproteobacteria</taxon>
        <taxon>Caulobacterales</taxon>
        <taxon>Caulobacteraceae</taxon>
        <taxon>Asticcacaulis</taxon>
    </lineage>
</organism>
<dbReference type="AlphaFoldDB" id="A0A1G4S135"/>
<dbReference type="InterPro" id="IPR050223">
    <property type="entry name" value="D-isomer_2-hydroxyacid_DH"/>
</dbReference>
<keyword evidence="8" id="KW-1185">Reference proteome</keyword>
<dbReference type="GO" id="GO:0030267">
    <property type="term" value="F:glyoxylate reductase (NADPH) activity"/>
    <property type="evidence" value="ECO:0007669"/>
    <property type="project" value="TreeGrafter"/>
</dbReference>
<dbReference type="SUPFAM" id="SSF52283">
    <property type="entry name" value="Formate/glycerate dehydrogenase catalytic domain-like"/>
    <property type="match status" value="1"/>
</dbReference>
<dbReference type="InterPro" id="IPR036291">
    <property type="entry name" value="NAD(P)-bd_dom_sf"/>
</dbReference>
<dbReference type="GO" id="GO:0016618">
    <property type="term" value="F:hydroxypyruvate reductase [NAD(P)H] activity"/>
    <property type="evidence" value="ECO:0007669"/>
    <property type="project" value="TreeGrafter"/>
</dbReference>
<proteinExistence type="inferred from homology"/>
<dbReference type="PROSITE" id="PS00671">
    <property type="entry name" value="D_2_HYDROXYACID_DH_3"/>
    <property type="match status" value="1"/>
</dbReference>
<dbReference type="Proteomes" id="UP000199150">
    <property type="component" value="Unassembled WGS sequence"/>
</dbReference>
<keyword evidence="2 4" id="KW-0560">Oxidoreductase</keyword>
<protein>
    <submittedName>
        <fullName evidence="7">D-isomer specific 2-hydroxyacid dehydrogenase, catalytic domain</fullName>
    </submittedName>
</protein>
<evidence type="ECO:0000259" key="5">
    <source>
        <dbReference type="Pfam" id="PF00389"/>
    </source>
</evidence>
<dbReference type="InterPro" id="IPR029753">
    <property type="entry name" value="D-isomer_DH_CS"/>
</dbReference>
<dbReference type="EMBL" id="FMTS01000003">
    <property type="protein sequence ID" value="SCW62059.1"/>
    <property type="molecule type" value="Genomic_DNA"/>
</dbReference>
<dbReference type="Pfam" id="PF02826">
    <property type="entry name" value="2-Hacid_dh_C"/>
    <property type="match status" value="1"/>
</dbReference>
<evidence type="ECO:0000256" key="3">
    <source>
        <dbReference type="ARBA" id="ARBA00023027"/>
    </source>
</evidence>
<keyword evidence="3" id="KW-0520">NAD</keyword>
<dbReference type="FunFam" id="3.40.50.720:FF:000203">
    <property type="entry name" value="D-3-phosphoglycerate dehydrogenase (SerA)"/>
    <property type="match status" value="1"/>
</dbReference>
<dbReference type="InterPro" id="IPR006139">
    <property type="entry name" value="D-isomer_2_OHA_DH_cat_dom"/>
</dbReference>
<dbReference type="STRING" id="260084.SAMN02927928_2277"/>
<dbReference type="OrthoDB" id="9793626at2"/>
<sequence length="323" mass="34812">MTRPKVLLTRPWPEAAQAYMQAHYDTTVNDSGKPLTPEQLKAAMTEYDALCPTVTDKLTAEIFATPNARVRMIGNFGAGYEHIDIEAAKKAGIVVSNTPDVLTEATADIALMLMLMASRRASEGERQLREGGWKGWGTTALMGQSLEDKTLGLVGFGRIAQVTAHKARTALGMKIAYFSRRQTTADIETAHEARYVGSLEDLAAQSDVLSLHTPGGPETYHMVNARLLGLMKPTAILINTARGSVVNEEDLAAALKAGTIWSAGLDVYEREPVVNPALLPLNNVVLLPHLGSATIETRNAMGMRAAKNVDQFFAGEPVGDRVA</sequence>
<dbReference type="Gene3D" id="3.40.50.720">
    <property type="entry name" value="NAD(P)-binding Rossmann-like Domain"/>
    <property type="match status" value="2"/>
</dbReference>
<feature type="domain" description="D-isomer specific 2-hydroxyacid dehydrogenase catalytic" evidence="5">
    <location>
        <begin position="6"/>
        <end position="322"/>
    </location>
</feature>
<evidence type="ECO:0000256" key="2">
    <source>
        <dbReference type="ARBA" id="ARBA00023002"/>
    </source>
</evidence>
<evidence type="ECO:0000256" key="4">
    <source>
        <dbReference type="RuleBase" id="RU003719"/>
    </source>
</evidence>
<comment type="similarity">
    <text evidence="1 4">Belongs to the D-isomer specific 2-hydroxyacid dehydrogenase family.</text>
</comment>
<dbReference type="GO" id="GO:0051287">
    <property type="term" value="F:NAD binding"/>
    <property type="evidence" value="ECO:0007669"/>
    <property type="project" value="InterPro"/>
</dbReference>
<dbReference type="InterPro" id="IPR006140">
    <property type="entry name" value="D-isomer_DH_NAD-bd"/>
</dbReference>
<evidence type="ECO:0000313" key="8">
    <source>
        <dbReference type="Proteomes" id="UP000199150"/>
    </source>
</evidence>
<reference evidence="8" key="1">
    <citation type="submission" date="2016-10" db="EMBL/GenBank/DDBJ databases">
        <authorList>
            <person name="Varghese N."/>
            <person name="Submissions S."/>
        </authorList>
    </citation>
    <scope>NUCLEOTIDE SEQUENCE [LARGE SCALE GENOMIC DNA]</scope>
    <source>
        <strain evidence="8">CGMCC 1.3431</strain>
    </source>
</reference>
<evidence type="ECO:0000313" key="7">
    <source>
        <dbReference type="EMBL" id="SCW62059.1"/>
    </source>
</evidence>
<dbReference type="RefSeq" id="WP_090647844.1">
    <property type="nucleotide sequence ID" value="NZ_CBCRYE010000001.1"/>
</dbReference>
<dbReference type="Pfam" id="PF00389">
    <property type="entry name" value="2-Hacid_dh"/>
    <property type="match status" value="1"/>
</dbReference>
<feature type="domain" description="D-isomer specific 2-hydroxyacid dehydrogenase NAD-binding" evidence="6">
    <location>
        <begin position="111"/>
        <end position="291"/>
    </location>
</feature>
<dbReference type="PANTHER" id="PTHR10996:SF283">
    <property type="entry name" value="GLYOXYLATE_HYDROXYPYRUVATE REDUCTASE B"/>
    <property type="match status" value="1"/>
</dbReference>
<dbReference type="GO" id="GO:0005829">
    <property type="term" value="C:cytosol"/>
    <property type="evidence" value="ECO:0007669"/>
    <property type="project" value="TreeGrafter"/>
</dbReference>